<proteinExistence type="predicted"/>
<evidence type="ECO:0000313" key="9">
    <source>
        <dbReference type="EMBL" id="KAK1425049.1"/>
    </source>
</evidence>
<dbReference type="InterPro" id="IPR001471">
    <property type="entry name" value="AP2/ERF_dom"/>
</dbReference>
<dbReference type="PROSITE" id="PS51032">
    <property type="entry name" value="AP2_ERF"/>
    <property type="match status" value="1"/>
</dbReference>
<evidence type="ECO:0000256" key="3">
    <source>
        <dbReference type="ARBA" id="ARBA00023015"/>
    </source>
</evidence>
<name>A0AAD8KLN3_TARER</name>
<dbReference type="GO" id="GO:0003677">
    <property type="term" value="F:DNA binding"/>
    <property type="evidence" value="ECO:0007669"/>
    <property type="project" value="UniProtKB-KW"/>
</dbReference>
<reference evidence="9" key="1">
    <citation type="journal article" date="2023" name="bioRxiv">
        <title>Improved chromosome-level genome assembly for marigold (Tagetes erecta).</title>
        <authorList>
            <person name="Jiang F."/>
            <person name="Yuan L."/>
            <person name="Wang S."/>
            <person name="Wang H."/>
            <person name="Xu D."/>
            <person name="Wang A."/>
            <person name="Fan W."/>
        </authorList>
    </citation>
    <scope>NUCLEOTIDE SEQUENCE</scope>
    <source>
        <strain evidence="9">WSJ</strain>
        <tissue evidence="9">Leaf</tissue>
    </source>
</reference>
<evidence type="ECO:0000313" key="10">
    <source>
        <dbReference type="Proteomes" id="UP001229421"/>
    </source>
</evidence>
<evidence type="ECO:0000256" key="1">
    <source>
        <dbReference type="ARBA" id="ARBA00004123"/>
    </source>
</evidence>
<dbReference type="AlphaFoldDB" id="A0AAD8KLN3"/>
<dbReference type="Proteomes" id="UP001229421">
    <property type="component" value="Unassembled WGS sequence"/>
</dbReference>
<comment type="caution">
    <text evidence="9">The sequence shown here is derived from an EMBL/GenBank/DDBJ whole genome shotgun (WGS) entry which is preliminary data.</text>
</comment>
<keyword evidence="6" id="KW-0539">Nucleus</keyword>
<keyword evidence="2" id="KW-0611">Plant defense</keyword>
<dbReference type="GO" id="GO:0005634">
    <property type="term" value="C:nucleus"/>
    <property type="evidence" value="ECO:0007669"/>
    <property type="project" value="UniProtKB-SubCell"/>
</dbReference>
<evidence type="ECO:0000259" key="8">
    <source>
        <dbReference type="PROSITE" id="PS51032"/>
    </source>
</evidence>
<dbReference type="Pfam" id="PF00847">
    <property type="entry name" value="AP2"/>
    <property type="match status" value="1"/>
</dbReference>
<dbReference type="SMART" id="SM00380">
    <property type="entry name" value="AP2"/>
    <property type="match status" value="1"/>
</dbReference>
<keyword evidence="4" id="KW-0238">DNA-binding</keyword>
<evidence type="ECO:0000256" key="5">
    <source>
        <dbReference type="ARBA" id="ARBA00023163"/>
    </source>
</evidence>
<comment type="subcellular location">
    <subcellularLocation>
        <location evidence="1">Nucleus</location>
    </subcellularLocation>
</comment>
<dbReference type="InterPro" id="IPR044808">
    <property type="entry name" value="ERF_plant"/>
</dbReference>
<dbReference type="InterPro" id="IPR036955">
    <property type="entry name" value="AP2/ERF_dom_sf"/>
</dbReference>
<dbReference type="SUPFAM" id="SSF54171">
    <property type="entry name" value="DNA-binding domain"/>
    <property type="match status" value="1"/>
</dbReference>
<dbReference type="PRINTS" id="PR00367">
    <property type="entry name" value="ETHRSPELEMNT"/>
</dbReference>
<feature type="region of interest" description="Disordered" evidence="7">
    <location>
        <begin position="21"/>
        <end position="43"/>
    </location>
</feature>
<evidence type="ECO:0000256" key="6">
    <source>
        <dbReference type="ARBA" id="ARBA00023242"/>
    </source>
</evidence>
<dbReference type="InterPro" id="IPR016177">
    <property type="entry name" value="DNA-bd_dom_sf"/>
</dbReference>
<sequence length="267" mass="30843">MYPMLNQNELFFCESLPSKKQETLNTKPKGKKKKNSSPEGELRRVEWRRYRGVRRRPWGKFTAEIRNPAKKKSRLWLGTFDTPEQAALAYDQAAFSFHGSRAKVNFPLLIGRNNHRQHIQQPPLTTPSLFQNHITSVEKTAITRKQPTSWLQNHLTTTIKKPKNDHQTLYANLHLNTTLPPINDISFNNLVNPQPNTDANNGSLWSIFLQSSGSKMEDVCNDRDTMWDLQTNTVMPDPVMEQPLHVTTIREPVVGTDHDSFWDFLLL</sequence>
<dbReference type="EMBL" id="JAUHHV010000005">
    <property type="protein sequence ID" value="KAK1425049.1"/>
    <property type="molecule type" value="Genomic_DNA"/>
</dbReference>
<dbReference type="PANTHER" id="PTHR31190:SF250">
    <property type="entry name" value="TRANSCRIPTION FACTOR AP2-EREBP FAMILY"/>
    <property type="match status" value="1"/>
</dbReference>
<gene>
    <name evidence="9" type="ORF">QVD17_20392</name>
</gene>
<dbReference type="Gene3D" id="3.30.730.10">
    <property type="entry name" value="AP2/ERF domain"/>
    <property type="match status" value="1"/>
</dbReference>
<dbReference type="CDD" id="cd00018">
    <property type="entry name" value="AP2"/>
    <property type="match status" value="1"/>
</dbReference>
<keyword evidence="5" id="KW-0804">Transcription</keyword>
<organism evidence="9 10">
    <name type="scientific">Tagetes erecta</name>
    <name type="common">African marigold</name>
    <dbReference type="NCBI Taxonomy" id="13708"/>
    <lineage>
        <taxon>Eukaryota</taxon>
        <taxon>Viridiplantae</taxon>
        <taxon>Streptophyta</taxon>
        <taxon>Embryophyta</taxon>
        <taxon>Tracheophyta</taxon>
        <taxon>Spermatophyta</taxon>
        <taxon>Magnoliopsida</taxon>
        <taxon>eudicotyledons</taxon>
        <taxon>Gunneridae</taxon>
        <taxon>Pentapetalae</taxon>
        <taxon>asterids</taxon>
        <taxon>campanulids</taxon>
        <taxon>Asterales</taxon>
        <taxon>Asteraceae</taxon>
        <taxon>Asteroideae</taxon>
        <taxon>Heliantheae alliance</taxon>
        <taxon>Tageteae</taxon>
        <taxon>Tagetes</taxon>
    </lineage>
</organism>
<feature type="domain" description="AP2/ERF" evidence="8">
    <location>
        <begin position="49"/>
        <end position="107"/>
    </location>
</feature>
<evidence type="ECO:0000256" key="2">
    <source>
        <dbReference type="ARBA" id="ARBA00022821"/>
    </source>
</evidence>
<protein>
    <recommendedName>
        <fullName evidence="8">AP2/ERF domain-containing protein</fullName>
    </recommendedName>
</protein>
<evidence type="ECO:0000256" key="4">
    <source>
        <dbReference type="ARBA" id="ARBA00023125"/>
    </source>
</evidence>
<keyword evidence="3" id="KW-0805">Transcription regulation</keyword>
<keyword evidence="10" id="KW-1185">Reference proteome</keyword>
<dbReference type="PANTHER" id="PTHR31190">
    <property type="entry name" value="DNA-BINDING DOMAIN"/>
    <property type="match status" value="1"/>
</dbReference>
<accession>A0AAD8KLN3</accession>
<dbReference type="GO" id="GO:0003700">
    <property type="term" value="F:DNA-binding transcription factor activity"/>
    <property type="evidence" value="ECO:0007669"/>
    <property type="project" value="InterPro"/>
</dbReference>
<dbReference type="GO" id="GO:0006952">
    <property type="term" value="P:defense response"/>
    <property type="evidence" value="ECO:0007669"/>
    <property type="project" value="UniProtKB-KW"/>
</dbReference>
<dbReference type="FunFam" id="3.30.730.10:FF:000001">
    <property type="entry name" value="Ethylene-responsive transcription factor 2"/>
    <property type="match status" value="1"/>
</dbReference>
<evidence type="ECO:0000256" key="7">
    <source>
        <dbReference type="SAM" id="MobiDB-lite"/>
    </source>
</evidence>
<dbReference type="GO" id="GO:0009873">
    <property type="term" value="P:ethylene-activated signaling pathway"/>
    <property type="evidence" value="ECO:0007669"/>
    <property type="project" value="InterPro"/>
</dbReference>